<gene>
    <name evidence="5" type="primary">glcF</name>
    <name evidence="5" type="ORF">MAMC_01467</name>
</gene>
<name>A0A5E6MCJ8_9BACT</name>
<evidence type="ECO:0000256" key="1">
    <source>
        <dbReference type="ARBA" id="ARBA00022723"/>
    </source>
</evidence>
<feature type="non-terminal residue" evidence="5">
    <location>
        <position position="1"/>
    </location>
</feature>
<dbReference type="SUPFAM" id="SSF46548">
    <property type="entry name" value="alpha-helical ferredoxin"/>
    <property type="match status" value="1"/>
</dbReference>
<evidence type="ECO:0000256" key="2">
    <source>
        <dbReference type="ARBA" id="ARBA00023004"/>
    </source>
</evidence>
<dbReference type="OrthoDB" id="9794954at2"/>
<dbReference type="GO" id="GO:0051536">
    <property type="term" value="F:iron-sulfur cluster binding"/>
    <property type="evidence" value="ECO:0007669"/>
    <property type="project" value="UniProtKB-KW"/>
</dbReference>
<proteinExistence type="predicted"/>
<keyword evidence="6" id="KW-1185">Reference proteome</keyword>
<evidence type="ECO:0000256" key="3">
    <source>
        <dbReference type="ARBA" id="ARBA00023014"/>
    </source>
</evidence>
<comment type="caution">
    <text evidence="5">The sequence shown here is derived from an EMBL/GenBank/DDBJ whole genome shotgun (WGS) entry which is preliminary data.</text>
</comment>
<dbReference type="PANTHER" id="PTHR47153">
    <property type="entry name" value="LACTATE UTILIZATION PROTEIN B"/>
    <property type="match status" value="1"/>
</dbReference>
<evidence type="ECO:0000313" key="6">
    <source>
        <dbReference type="Proteomes" id="UP000381693"/>
    </source>
</evidence>
<dbReference type="Gene3D" id="3.30.70.20">
    <property type="match status" value="1"/>
</dbReference>
<evidence type="ECO:0000259" key="4">
    <source>
        <dbReference type="PROSITE" id="PS51379"/>
    </source>
</evidence>
<dbReference type="Proteomes" id="UP000381693">
    <property type="component" value="Unassembled WGS sequence"/>
</dbReference>
<keyword evidence="1" id="KW-0479">Metal-binding</keyword>
<reference evidence="5" key="1">
    <citation type="submission" date="2019-09" db="EMBL/GenBank/DDBJ databases">
        <authorList>
            <person name="Cremers G."/>
        </authorList>
    </citation>
    <scope>NUCLEOTIDE SEQUENCE [LARGE SCALE GENOMIC DNA]</scope>
    <source>
        <strain evidence="5">3B</strain>
    </source>
</reference>
<dbReference type="InterPro" id="IPR004452">
    <property type="entry name" value="LutB/LldF"/>
</dbReference>
<dbReference type="InterPro" id="IPR017900">
    <property type="entry name" value="4Fe4S_Fe_S_CS"/>
</dbReference>
<keyword evidence="2" id="KW-0408">Iron</keyword>
<dbReference type="AlphaFoldDB" id="A0A5E6MCJ8"/>
<dbReference type="GO" id="GO:0046872">
    <property type="term" value="F:metal ion binding"/>
    <property type="evidence" value="ECO:0007669"/>
    <property type="project" value="UniProtKB-KW"/>
</dbReference>
<dbReference type="PROSITE" id="PS51379">
    <property type="entry name" value="4FE4S_FER_2"/>
    <property type="match status" value="1"/>
</dbReference>
<protein>
    <submittedName>
        <fullName evidence="5">Partial glycolate oxidase iron-sulfur subunit</fullName>
    </submittedName>
</protein>
<dbReference type="GO" id="GO:0006089">
    <property type="term" value="P:lactate metabolic process"/>
    <property type="evidence" value="ECO:0007669"/>
    <property type="project" value="InterPro"/>
</dbReference>
<keyword evidence="3" id="KW-0411">Iron-sulfur</keyword>
<dbReference type="EMBL" id="CABFUZ020000149">
    <property type="protein sequence ID" value="VVM07167.1"/>
    <property type="molecule type" value="Genomic_DNA"/>
</dbReference>
<feature type="domain" description="4Fe-4S ferredoxin-type" evidence="4">
    <location>
        <begin position="49"/>
        <end position="79"/>
    </location>
</feature>
<accession>A0A5E6MCJ8</accession>
<evidence type="ECO:0000313" key="5">
    <source>
        <dbReference type="EMBL" id="VVM07167.1"/>
    </source>
</evidence>
<dbReference type="InterPro" id="IPR017896">
    <property type="entry name" value="4Fe4S_Fe-S-bd"/>
</dbReference>
<dbReference type="PANTHER" id="PTHR47153:SF2">
    <property type="entry name" value="LACTATE UTILIZATION PROTEIN B"/>
    <property type="match status" value="1"/>
</dbReference>
<dbReference type="Pfam" id="PF13183">
    <property type="entry name" value="Fer4_8"/>
    <property type="match status" value="1"/>
</dbReference>
<dbReference type="PROSITE" id="PS00198">
    <property type="entry name" value="4FE4S_FER_1"/>
    <property type="match status" value="1"/>
</dbReference>
<dbReference type="RefSeq" id="WP_142525459.1">
    <property type="nucleotide sequence ID" value="NZ_CABFUZ020000149.1"/>
</dbReference>
<organism evidence="5 6">
    <name type="scientific">Methylacidimicrobium cyclopophantes</name>
    <dbReference type="NCBI Taxonomy" id="1041766"/>
    <lineage>
        <taxon>Bacteria</taxon>
        <taxon>Pseudomonadati</taxon>
        <taxon>Verrucomicrobiota</taxon>
        <taxon>Methylacidimicrobium</taxon>
    </lineage>
</organism>
<sequence>RLLPAAATGQGVITYLSLFTGPGTAAKSDPPRELHLILVDNGRSRILADSSHREVLDCIRCGACLNVCPAYREIGGKGYGSVYSGPIGAVLTPLLWPGERTSLLPWISTLCGACVDSCPVKIPLPSLLVRLRRREVEAGRTPRAERIGFSLSGLVMARPRLYRIASRLLRLFLRLGGDSLLRGMGPAARLLRVGSADRSRRPSREGATLEKR</sequence>